<evidence type="ECO:0000313" key="2">
    <source>
        <dbReference type="Proteomes" id="UP001153334"/>
    </source>
</evidence>
<evidence type="ECO:0000313" key="1">
    <source>
        <dbReference type="EMBL" id="KAJ8114374.1"/>
    </source>
</evidence>
<gene>
    <name evidence="1" type="ORF">ONZ43_g4917</name>
</gene>
<name>A0ACC2IGW1_9PEZI</name>
<comment type="caution">
    <text evidence="1">The sequence shown here is derived from an EMBL/GenBank/DDBJ whole genome shotgun (WGS) entry which is preliminary data.</text>
</comment>
<keyword evidence="2" id="KW-1185">Reference proteome</keyword>
<proteinExistence type="predicted"/>
<sequence>MTSVTMNAFQVLVDDIKQVLGPSSGLNSEDVEVEDLTHLMERYVSNAQEWTPYALSNENMPYTRNLVDEGNGKANLLVLVWTPGKSSPIHDHGNAHCLMKILHGNLTETRYDFPDGDKEKPMEIKSERVHKENAVAYMADELGLHRMSNHGSDYAVSLHLYTPPNVARRGCNIFNPQTGKKTHVAKCGNYSMYGQRVKEN</sequence>
<reference evidence="1" key="1">
    <citation type="submission" date="2022-11" db="EMBL/GenBank/DDBJ databases">
        <title>Genome Sequence of Nemania bipapillata.</title>
        <authorList>
            <person name="Buettner E."/>
        </authorList>
    </citation>
    <scope>NUCLEOTIDE SEQUENCE</scope>
    <source>
        <strain evidence="1">CP14</strain>
    </source>
</reference>
<protein>
    <submittedName>
        <fullName evidence="1">Uncharacterized protein</fullName>
    </submittedName>
</protein>
<dbReference type="Proteomes" id="UP001153334">
    <property type="component" value="Unassembled WGS sequence"/>
</dbReference>
<organism evidence="1 2">
    <name type="scientific">Nemania bipapillata</name>
    <dbReference type="NCBI Taxonomy" id="110536"/>
    <lineage>
        <taxon>Eukaryota</taxon>
        <taxon>Fungi</taxon>
        <taxon>Dikarya</taxon>
        <taxon>Ascomycota</taxon>
        <taxon>Pezizomycotina</taxon>
        <taxon>Sordariomycetes</taxon>
        <taxon>Xylariomycetidae</taxon>
        <taxon>Xylariales</taxon>
        <taxon>Xylariaceae</taxon>
        <taxon>Nemania</taxon>
    </lineage>
</organism>
<dbReference type="EMBL" id="JAPESX010001417">
    <property type="protein sequence ID" value="KAJ8114374.1"/>
    <property type="molecule type" value="Genomic_DNA"/>
</dbReference>
<accession>A0ACC2IGW1</accession>